<feature type="transmembrane region" description="Helical" evidence="2">
    <location>
        <begin position="128"/>
        <end position="147"/>
    </location>
</feature>
<gene>
    <name evidence="3" type="ORF">PoB_001308600</name>
</gene>
<dbReference type="Proteomes" id="UP000735302">
    <property type="component" value="Unassembled WGS sequence"/>
</dbReference>
<feature type="region of interest" description="Disordered" evidence="1">
    <location>
        <begin position="72"/>
        <end position="99"/>
    </location>
</feature>
<accession>A0AAV3YT52</accession>
<feature type="compositionally biased region" description="Polar residues" evidence="1">
    <location>
        <begin position="595"/>
        <end position="609"/>
    </location>
</feature>
<keyword evidence="4" id="KW-1185">Reference proteome</keyword>
<feature type="compositionally biased region" description="Low complexity" evidence="1">
    <location>
        <begin position="574"/>
        <end position="591"/>
    </location>
</feature>
<evidence type="ECO:0000256" key="2">
    <source>
        <dbReference type="SAM" id="Phobius"/>
    </source>
</evidence>
<evidence type="ECO:0000313" key="4">
    <source>
        <dbReference type="Proteomes" id="UP000735302"/>
    </source>
</evidence>
<organism evidence="3 4">
    <name type="scientific">Plakobranchus ocellatus</name>
    <dbReference type="NCBI Taxonomy" id="259542"/>
    <lineage>
        <taxon>Eukaryota</taxon>
        <taxon>Metazoa</taxon>
        <taxon>Spiralia</taxon>
        <taxon>Lophotrochozoa</taxon>
        <taxon>Mollusca</taxon>
        <taxon>Gastropoda</taxon>
        <taxon>Heterobranchia</taxon>
        <taxon>Euthyneura</taxon>
        <taxon>Panpulmonata</taxon>
        <taxon>Sacoglossa</taxon>
        <taxon>Placobranchoidea</taxon>
        <taxon>Plakobranchidae</taxon>
        <taxon>Plakobranchus</taxon>
    </lineage>
</organism>
<keyword evidence="2" id="KW-1133">Transmembrane helix</keyword>
<comment type="caution">
    <text evidence="3">The sequence shown here is derived from an EMBL/GenBank/DDBJ whole genome shotgun (WGS) entry which is preliminary data.</text>
</comment>
<reference evidence="3 4" key="1">
    <citation type="journal article" date="2021" name="Elife">
        <title>Chloroplast acquisition without the gene transfer in kleptoplastic sea slugs, Plakobranchus ocellatus.</title>
        <authorList>
            <person name="Maeda T."/>
            <person name="Takahashi S."/>
            <person name="Yoshida T."/>
            <person name="Shimamura S."/>
            <person name="Takaki Y."/>
            <person name="Nagai Y."/>
            <person name="Toyoda A."/>
            <person name="Suzuki Y."/>
            <person name="Arimoto A."/>
            <person name="Ishii H."/>
            <person name="Satoh N."/>
            <person name="Nishiyama T."/>
            <person name="Hasebe M."/>
            <person name="Maruyama T."/>
            <person name="Minagawa J."/>
            <person name="Obokata J."/>
            <person name="Shigenobu S."/>
        </authorList>
    </citation>
    <scope>NUCLEOTIDE SEQUENCE [LARGE SCALE GENOMIC DNA]</scope>
</reference>
<feature type="region of interest" description="Disordered" evidence="1">
    <location>
        <begin position="529"/>
        <end position="679"/>
    </location>
</feature>
<proteinExistence type="predicted"/>
<name>A0AAV3YT52_9GAST</name>
<dbReference type="EMBL" id="BLXT01001549">
    <property type="protein sequence ID" value="GFN86580.1"/>
    <property type="molecule type" value="Genomic_DNA"/>
</dbReference>
<dbReference type="AlphaFoldDB" id="A0AAV3YT52"/>
<keyword evidence="2" id="KW-0812">Transmembrane</keyword>
<evidence type="ECO:0000313" key="3">
    <source>
        <dbReference type="EMBL" id="GFN86580.1"/>
    </source>
</evidence>
<protein>
    <submittedName>
        <fullName evidence="3">G patch domain-containing protein 1-like</fullName>
    </submittedName>
</protein>
<sequence length="749" mass="80434">MNYYVNDADGLVRKKEKTTTKAPQEPVAKARHCTWLTVGPTSSPPMVRGLGPSGIALRPPIASLQQGELRLSGFPSGKGSSGGTRTRDRRIGRNFRPGSSKSWVSSERMRLSLRLVVYPRKPLQKERLVTMLLFCLLCLSFLSAAVGDPPPYATRPTCGNTNRTCIAGQATCVDSKCKCGSQYQRGKGNFGCYVDTTQSCEIKNDPSLQTYSNEADQFPFPCRYLASHVRTDLISMYGNTIGICEARIYAFNSKSKGKFYVSGFDVGITFITYSPPNATSFSYRRFVTTANHVNTASSNGHIGQAVPFIHDGTQNITFQTSDGIGLTSSYQNTNNRFVFKNVSQQQRLTVDLRRVKPANYKLLVFRGLEMRTLCCLALFVRAKISGLSALPMCFARGPLTRIALAWPPISVYPPLPNHHKRTYTFSDPTFLSPDAVMCLPKPAYGGQLLEDIQEPSLTVEESLLLRAFLSDQPQNQPHPDDGQCSAISSILAGCKVSSRRLGIKRCSWMLKRVPFVKCYDNTPGALPTAAANPEPGPSNSSAPDSPLPTAAANPEPARHRSPLPTAATNPEPGPSSSSAPDSPLPTAAASPEPGPSNSSAPDSALSTAAASPEPGPYNSSAPDTALPTAAANPEPDLSNSSAPDSPLPTAATNPEPGPPNSSAPDSALPTAAPPCETVHPPVLQQIQLCPSDSVSVGNSQPEEDILELGVVDNPKIKGFVLCEYAVKTKIVYYIGIVQKERDDGDELEV</sequence>
<evidence type="ECO:0000256" key="1">
    <source>
        <dbReference type="SAM" id="MobiDB-lite"/>
    </source>
</evidence>
<keyword evidence="2" id="KW-0472">Membrane</keyword>